<organism evidence="3 4">
    <name type="scientific">Bifidobacterium phasiani</name>
    <dbReference type="NCBI Taxonomy" id="2834431"/>
    <lineage>
        <taxon>Bacteria</taxon>
        <taxon>Bacillati</taxon>
        <taxon>Actinomycetota</taxon>
        <taxon>Actinomycetes</taxon>
        <taxon>Bifidobacteriales</taxon>
        <taxon>Bifidobacteriaceae</taxon>
        <taxon>Bifidobacterium</taxon>
    </lineage>
</organism>
<feature type="chain" id="PRO_5046622514" evidence="2">
    <location>
        <begin position="44"/>
        <end position="1194"/>
    </location>
</feature>
<proteinExistence type="predicted"/>
<dbReference type="InterPro" id="IPR006311">
    <property type="entry name" value="TAT_signal"/>
</dbReference>
<gene>
    <name evidence="3" type="ORF">KIH73_01555</name>
</gene>
<feature type="compositionally biased region" description="Basic and acidic residues" evidence="1">
    <location>
        <begin position="1172"/>
        <end position="1181"/>
    </location>
</feature>
<dbReference type="Proteomes" id="UP000812844">
    <property type="component" value="Unassembled WGS sequence"/>
</dbReference>
<name>A0ABS6W8M2_9BIFI</name>
<dbReference type="Pfam" id="PF17957">
    <property type="entry name" value="Big_7"/>
    <property type="match status" value="1"/>
</dbReference>
<feature type="region of interest" description="Disordered" evidence="1">
    <location>
        <begin position="1172"/>
        <end position="1194"/>
    </location>
</feature>
<reference evidence="3 4" key="1">
    <citation type="submission" date="2021-05" db="EMBL/GenBank/DDBJ databases">
        <title>Phylogenetic classification of ten novel species belonging to the genus Bifidobacterium comprising B. colchicus sp. nov., B. abeli sp. nov., B. bicoloris sp. nov., B. guerezis sp. nov., B. rosaliae sp. nov., B. santillanensis sp. nov., B. argentati sp. nov., B. amazzoni sp. nov., B. pluviali sp. nov., and B. pinnaculum sp. nov.</title>
        <authorList>
            <person name="Lugli G.A."/>
            <person name="Ruiz Garcia L."/>
            <person name="Margolles A."/>
            <person name="Ventura M."/>
        </authorList>
    </citation>
    <scope>NUCLEOTIDE SEQUENCE [LARGE SCALE GENOMIC DNA]</scope>
    <source>
        <strain evidence="3 4">6T3</strain>
    </source>
</reference>
<keyword evidence="4" id="KW-1185">Reference proteome</keyword>
<accession>A0ABS6W8M2</accession>
<feature type="signal peptide" evidence="2">
    <location>
        <begin position="1"/>
        <end position="43"/>
    </location>
</feature>
<dbReference type="RefSeq" id="WP_219079847.1">
    <property type="nucleotide sequence ID" value="NZ_JAHBBD010000002.1"/>
</dbReference>
<evidence type="ECO:0000313" key="3">
    <source>
        <dbReference type="EMBL" id="MBW3082082.1"/>
    </source>
</evidence>
<evidence type="ECO:0000313" key="4">
    <source>
        <dbReference type="Proteomes" id="UP000812844"/>
    </source>
</evidence>
<protein>
    <submittedName>
        <fullName evidence="3">Carboxypeptidase regulatory-like domain-containing protein</fullName>
    </submittedName>
</protein>
<evidence type="ECO:0000256" key="1">
    <source>
        <dbReference type="SAM" id="MobiDB-lite"/>
    </source>
</evidence>
<evidence type="ECO:0000256" key="2">
    <source>
        <dbReference type="SAM" id="SignalP"/>
    </source>
</evidence>
<keyword evidence="2" id="KW-0732">Signal</keyword>
<dbReference type="PROSITE" id="PS51318">
    <property type="entry name" value="TAT"/>
    <property type="match status" value="1"/>
</dbReference>
<dbReference type="EMBL" id="JAHBBD010000002">
    <property type="protein sequence ID" value="MBW3082082.1"/>
    <property type="molecule type" value="Genomic_DNA"/>
</dbReference>
<sequence>MSRTKPMNPRHAARTRSRFVALTAALLAAALSFGVMTPKHAYAAELNDVPERIAVDASARVPVVESSIGRGGLAAEGGTVALPGVDGYDAALIRIGVFDAAQDVTVNVAGAPALAVAAGHDASQTVLAPIVDGGVSMSATADVDSRVEVLALFDGDENVPGSTNAVAEPVLRADTAQGLAGGSLGTEPLTVGLTGQGGVPSTGVRAVYVTLTFDAAEAGAVTLGGQRIDVPAGRSVISTIVVPDGETQDIEVAADRELGSFALAVRGWVRGSVQNDAAANVEGSFVPTVGAEWIETDVSASNGADVTLDGVADRAFSLVLVDASSHGAASDAGARHTFIDVGDGIKGRSQGVLVDDELGAPAQIDVVDTASANATVDVRGADATAGVLALGAIVGERPADPGTVEVTIDTPSDGDGIDLAETGGAVTLEGTVDSDVAVDKVEVYADGESIGTAELTSDGQTVRWSFETAAPMSDTYEFEVKATTRGGAEGADSVTLPVRLPEADDIVVASQAVAIDPDAEAGAVTAIVDDDVYFSAKPQFNVGDVIVSGVGAAVPHGFLNRVKSIDRVGDQWVVRCEQGVLTDVFIQAEVRYTESVINDDTVLHVSESESENSETLPGDVSNVQILPADQMDMDVRGNEQAALAKTGQRGDLLAEEAGVEFHFDYSFEPGKDKAQDHSKQEDSEQKAEDAAEINGGISLSFDASVKIGANMVLDINPILEWGGPEGVVELFEASVYGELKADTKAVAFAEFSQKVTRDEFMVVNTPDITVPIGMMPLVLTTEVPFDFEAGVDASAKLQYENVWKQTFEKGMRYTSSDGWELIDEQTSEKADRDPCWPTGLSVEGSLVADAGITAKPEMMLYDTVGPSLILSAVGRFTLDASISANGLFKVSGKLELLLSLGGNVSMQVPIIDAGILEHDFGTVEFDPIVLLQWDPEPISLSCAAGDDSVTHYHGVVYDQYRYSTGNGEIVPLSGATVTLQNDDGEPFAMTTGADGAYAFDLPTDDYDVTVTKPGYVAQTGSLDILDSEWDCGLWLEPGEIHHYTVDVTYGAGTGLPRGQLFLTGYYEPGDTWTAVLGGAVDHESTESGGYASTYDNEYIVDDDHGVMSADFYLGDIGEAAFVLRNVEDGQHISVTVRRDGETIYSSGLPGGVAEGGEWWTLAIDDGVVEHDRVPDWVHGDGDDTGGAEEGGGIR</sequence>
<comment type="caution">
    <text evidence="3">The sequence shown here is derived from an EMBL/GenBank/DDBJ whole genome shotgun (WGS) entry which is preliminary data.</text>
</comment>
<dbReference type="Pfam" id="PF13620">
    <property type="entry name" value="CarboxypepD_reg"/>
    <property type="match status" value="1"/>
</dbReference>